<dbReference type="STRING" id="1802306.A3C72_03440"/>
<reference evidence="2 3" key="1">
    <citation type="journal article" date="2016" name="Nat. Commun.">
        <title>Thousands of microbial genomes shed light on interconnected biogeochemical processes in an aquifer system.</title>
        <authorList>
            <person name="Anantharaman K."/>
            <person name="Brown C.T."/>
            <person name="Hug L.A."/>
            <person name="Sharon I."/>
            <person name="Castelle C.J."/>
            <person name="Probst A.J."/>
            <person name="Thomas B.C."/>
            <person name="Singh A."/>
            <person name="Wilkins M.J."/>
            <person name="Karaoz U."/>
            <person name="Brodie E.L."/>
            <person name="Williams K.H."/>
            <person name="Hubbard S.S."/>
            <person name="Banfield J.F."/>
        </authorList>
    </citation>
    <scope>NUCLEOTIDE SEQUENCE [LARGE SCALE GENOMIC DNA]</scope>
</reference>
<dbReference type="Pfam" id="PF14584">
    <property type="entry name" value="DUF4446"/>
    <property type="match status" value="1"/>
</dbReference>
<feature type="transmembrane region" description="Helical" evidence="1">
    <location>
        <begin position="12"/>
        <end position="29"/>
    </location>
</feature>
<keyword evidence="1" id="KW-0472">Membrane</keyword>
<evidence type="ECO:0000313" key="3">
    <source>
        <dbReference type="Proteomes" id="UP000177130"/>
    </source>
</evidence>
<comment type="caution">
    <text evidence="2">The sequence shown here is derived from an EMBL/GenBank/DDBJ whole genome shotgun (WGS) entry which is preliminary data.</text>
</comment>
<proteinExistence type="predicted"/>
<organism evidence="2 3">
    <name type="scientific">Candidatus Taylorbacteria bacterium RIFCSPHIGHO2_02_FULL_43_32b</name>
    <dbReference type="NCBI Taxonomy" id="1802306"/>
    <lineage>
        <taxon>Bacteria</taxon>
        <taxon>Candidatus Tayloriibacteriota</taxon>
    </lineage>
</organism>
<evidence type="ECO:0000256" key="1">
    <source>
        <dbReference type="SAM" id="Phobius"/>
    </source>
</evidence>
<dbReference type="EMBL" id="MHRK01000013">
    <property type="protein sequence ID" value="OHA24326.1"/>
    <property type="molecule type" value="Genomic_DNA"/>
</dbReference>
<dbReference type="Proteomes" id="UP000177130">
    <property type="component" value="Unassembled WGS sequence"/>
</dbReference>
<dbReference type="AlphaFoldDB" id="A0A1G2MKD5"/>
<accession>A0A1G2MKD5</accession>
<protein>
    <recommendedName>
        <fullName evidence="4">DUF4446 domain-containing protein</fullName>
    </recommendedName>
</protein>
<evidence type="ECO:0008006" key="4">
    <source>
        <dbReference type="Google" id="ProtNLM"/>
    </source>
</evidence>
<evidence type="ECO:0000313" key="2">
    <source>
        <dbReference type="EMBL" id="OHA24326.1"/>
    </source>
</evidence>
<keyword evidence="1" id="KW-0812">Transmembrane</keyword>
<gene>
    <name evidence="2" type="ORF">A3C72_03440</name>
</gene>
<name>A0A1G2MKD5_9BACT</name>
<dbReference type="InterPro" id="IPR027981">
    <property type="entry name" value="DUF4446"/>
</dbReference>
<keyword evidence="1" id="KW-1133">Transmembrane helix</keyword>
<sequence>MTTVNLTMEQTVLVAFGLILFILAIAVMMQQSRINKLLKGKSAATLEDSFKNIEKEYLEVKKWKNSVNVYLDDVEKRLGKSIQAVTTLRFNPWKGNGEGGNQSFASAFLSQKGDGLILSSLNVRDRISIFAKPVKKGKSGYELTHEESEVLNKAFASVKSDAK</sequence>